<evidence type="ECO:0000313" key="4">
    <source>
        <dbReference type="EMBL" id="MFC5946742.1"/>
    </source>
</evidence>
<dbReference type="EMBL" id="JBHSQK010000001">
    <property type="protein sequence ID" value="MFC5946742.1"/>
    <property type="molecule type" value="Genomic_DNA"/>
</dbReference>
<keyword evidence="5" id="KW-1185">Reference proteome</keyword>
<feature type="compositionally biased region" description="Low complexity" evidence="1">
    <location>
        <begin position="39"/>
        <end position="62"/>
    </location>
</feature>
<dbReference type="RefSeq" id="WP_379562909.1">
    <property type="nucleotide sequence ID" value="NZ_JBHSQK010000001.1"/>
</dbReference>
<dbReference type="InterPro" id="IPR025326">
    <property type="entry name" value="DUF4232"/>
</dbReference>
<feature type="signal peptide" evidence="2">
    <location>
        <begin position="1"/>
        <end position="32"/>
    </location>
</feature>
<accession>A0ABW1I302</accession>
<gene>
    <name evidence="4" type="ORF">ACFQH9_00440</name>
</gene>
<sequence>MSITRFARRTVTPGIAAGIAAVALLLAGCSGGTDEVGDGTPVAGSTPAPAPASVAPATSAAAGTGGGATPDPPNCPTASLRISLGEGDAGAGSTYRPLVFTNTGTAACQLRGFPGVSYVAGDDGHQVGAAAAMSGERGGEVRLVPGGSAAARLQLVNVQNFDAATCRPTPVRGLRVYPPGDTRSAFVPFATTGCAAEQLPGDQLSVQTVTAQ</sequence>
<dbReference type="PROSITE" id="PS51257">
    <property type="entry name" value="PROKAR_LIPOPROTEIN"/>
    <property type="match status" value="1"/>
</dbReference>
<dbReference type="Pfam" id="PF14016">
    <property type="entry name" value="DUF4232"/>
    <property type="match status" value="1"/>
</dbReference>
<evidence type="ECO:0000259" key="3">
    <source>
        <dbReference type="Pfam" id="PF14016"/>
    </source>
</evidence>
<evidence type="ECO:0000256" key="1">
    <source>
        <dbReference type="SAM" id="MobiDB-lite"/>
    </source>
</evidence>
<organism evidence="4 5">
    <name type="scientific">Pseudonocardia lutea</name>
    <dbReference type="NCBI Taxonomy" id="2172015"/>
    <lineage>
        <taxon>Bacteria</taxon>
        <taxon>Bacillati</taxon>
        <taxon>Actinomycetota</taxon>
        <taxon>Actinomycetes</taxon>
        <taxon>Pseudonocardiales</taxon>
        <taxon>Pseudonocardiaceae</taxon>
        <taxon>Pseudonocardia</taxon>
    </lineage>
</organism>
<feature type="domain" description="DUF4232" evidence="3">
    <location>
        <begin position="75"/>
        <end position="209"/>
    </location>
</feature>
<feature type="region of interest" description="Disordered" evidence="1">
    <location>
        <begin position="37"/>
        <end position="82"/>
    </location>
</feature>
<protein>
    <submittedName>
        <fullName evidence="4">DUF4232 domain-containing protein</fullName>
    </submittedName>
</protein>
<name>A0ABW1I302_9PSEU</name>
<dbReference type="Proteomes" id="UP001596119">
    <property type="component" value="Unassembled WGS sequence"/>
</dbReference>
<evidence type="ECO:0000313" key="5">
    <source>
        <dbReference type="Proteomes" id="UP001596119"/>
    </source>
</evidence>
<proteinExistence type="predicted"/>
<keyword evidence="2" id="KW-0732">Signal</keyword>
<comment type="caution">
    <text evidence="4">The sequence shown here is derived from an EMBL/GenBank/DDBJ whole genome shotgun (WGS) entry which is preliminary data.</text>
</comment>
<reference evidence="5" key="1">
    <citation type="journal article" date="2019" name="Int. J. Syst. Evol. Microbiol.">
        <title>The Global Catalogue of Microorganisms (GCM) 10K type strain sequencing project: providing services to taxonomists for standard genome sequencing and annotation.</title>
        <authorList>
            <consortium name="The Broad Institute Genomics Platform"/>
            <consortium name="The Broad Institute Genome Sequencing Center for Infectious Disease"/>
            <person name="Wu L."/>
            <person name="Ma J."/>
        </authorList>
    </citation>
    <scope>NUCLEOTIDE SEQUENCE [LARGE SCALE GENOMIC DNA]</scope>
    <source>
        <strain evidence="5">CGMCC 4.7397</strain>
    </source>
</reference>
<feature type="chain" id="PRO_5047540385" evidence="2">
    <location>
        <begin position="33"/>
        <end position="212"/>
    </location>
</feature>
<evidence type="ECO:0000256" key="2">
    <source>
        <dbReference type="SAM" id="SignalP"/>
    </source>
</evidence>